<dbReference type="GO" id="GO:0000812">
    <property type="term" value="C:Swr1 complex"/>
    <property type="evidence" value="ECO:0007669"/>
    <property type="project" value="TreeGrafter"/>
</dbReference>
<evidence type="ECO:0000313" key="5">
    <source>
        <dbReference type="EnsemblMetazoa" id="tetur17g01320.1"/>
    </source>
</evidence>
<dbReference type="STRING" id="32264.T1KPQ1"/>
<evidence type="ECO:0000256" key="2">
    <source>
        <dbReference type="ARBA" id="ARBA00030244"/>
    </source>
</evidence>
<dbReference type="InterPro" id="IPR027124">
    <property type="entry name" value="Swc5/CFDP1/2"/>
</dbReference>
<proteinExistence type="predicted"/>
<organism evidence="5 6">
    <name type="scientific">Tetranychus urticae</name>
    <name type="common">Two-spotted spider mite</name>
    <dbReference type="NCBI Taxonomy" id="32264"/>
    <lineage>
        <taxon>Eukaryota</taxon>
        <taxon>Metazoa</taxon>
        <taxon>Ecdysozoa</taxon>
        <taxon>Arthropoda</taxon>
        <taxon>Chelicerata</taxon>
        <taxon>Arachnida</taxon>
        <taxon>Acari</taxon>
        <taxon>Acariformes</taxon>
        <taxon>Trombidiformes</taxon>
        <taxon>Prostigmata</taxon>
        <taxon>Eleutherengona</taxon>
        <taxon>Raphignathae</taxon>
        <taxon>Tetranychoidea</taxon>
        <taxon>Tetranychidae</taxon>
        <taxon>Tetranychus</taxon>
    </lineage>
</organism>
<accession>T1KPQ1</accession>
<evidence type="ECO:0000313" key="6">
    <source>
        <dbReference type="Proteomes" id="UP000015104"/>
    </source>
</evidence>
<sequence length="253" mass="28423">MDTLKNLNPTEEEEDDDDEDDEDYVPSKEDLENDDDVDKDDDAEGSSDSGSDEGDGDDLNKVKKTKKRGRKRKVSASNDNAENVSEDGKKELTIEEKKKKADDLWAELNQTSSNKTESKPKVDSKTSSEIKSEEKVYDFAGETVVIKETPKDKTIISSSSSSSAQSTNSRIPVRRSGLKDLVSNLGKKSKLGTLQKSKLDWDSFKREEGIEDELKQATLSKDGYVERQAFLSRADVRQFEIEKSIRSKIRKPQ</sequence>
<dbReference type="OMA" id="ECEREEP"/>
<protein>
    <recommendedName>
        <fullName evidence="1">Craniofacial development protein 1</fullName>
    </recommendedName>
    <alternativeName>
        <fullName evidence="2">Bucentaur</fullName>
    </alternativeName>
</protein>
<feature type="compositionally biased region" description="Basic and acidic residues" evidence="3">
    <location>
        <begin position="116"/>
        <end position="133"/>
    </location>
</feature>
<dbReference type="InterPro" id="IPR011421">
    <property type="entry name" value="BCNT-C"/>
</dbReference>
<dbReference type="PANTHER" id="PTHR48407:SF1">
    <property type="entry name" value="CRANIOFACIAL DEVELOPMENT PROTEIN 1"/>
    <property type="match status" value="1"/>
</dbReference>
<dbReference type="EnsemblMetazoa" id="tetur17g01320.1">
    <property type="protein sequence ID" value="tetur17g01320.1"/>
    <property type="gene ID" value="tetur17g01320"/>
</dbReference>
<name>T1KPQ1_TETUR</name>
<evidence type="ECO:0000259" key="4">
    <source>
        <dbReference type="PROSITE" id="PS51279"/>
    </source>
</evidence>
<reference evidence="5" key="2">
    <citation type="submission" date="2015-06" db="UniProtKB">
        <authorList>
            <consortium name="EnsemblMetazoa"/>
        </authorList>
    </citation>
    <scope>IDENTIFICATION</scope>
</reference>
<dbReference type="PANTHER" id="PTHR48407">
    <property type="entry name" value="CRANIOFACIAL DEVELOPMENT PROTEIN 1"/>
    <property type="match status" value="1"/>
</dbReference>
<dbReference type="HOGENOM" id="CLU_080190_1_0_1"/>
<dbReference type="EMBL" id="CAEY01000336">
    <property type="status" value="NOT_ANNOTATED_CDS"/>
    <property type="molecule type" value="Genomic_DNA"/>
</dbReference>
<feature type="region of interest" description="Disordered" evidence="3">
    <location>
        <begin position="153"/>
        <end position="175"/>
    </location>
</feature>
<dbReference type="OrthoDB" id="445677at2759"/>
<dbReference type="KEGG" id="tut:107366145"/>
<dbReference type="Proteomes" id="UP000015104">
    <property type="component" value="Unassembled WGS sequence"/>
</dbReference>
<keyword evidence="6" id="KW-1185">Reference proteome</keyword>
<dbReference type="Pfam" id="PF07572">
    <property type="entry name" value="BCNT"/>
    <property type="match status" value="1"/>
</dbReference>
<feature type="compositionally biased region" description="Basic and acidic residues" evidence="3">
    <location>
        <begin position="86"/>
        <end position="103"/>
    </location>
</feature>
<evidence type="ECO:0000256" key="1">
    <source>
        <dbReference type="ARBA" id="ARBA00019033"/>
    </source>
</evidence>
<gene>
    <name evidence="5" type="primary">107366145</name>
</gene>
<feature type="region of interest" description="Disordered" evidence="3">
    <location>
        <begin position="1"/>
        <end position="133"/>
    </location>
</feature>
<feature type="compositionally biased region" description="Acidic residues" evidence="3">
    <location>
        <begin position="10"/>
        <end position="24"/>
    </location>
</feature>
<feature type="compositionally biased region" description="Acidic residues" evidence="3">
    <location>
        <begin position="31"/>
        <end position="57"/>
    </location>
</feature>
<evidence type="ECO:0000256" key="3">
    <source>
        <dbReference type="SAM" id="MobiDB-lite"/>
    </source>
</evidence>
<dbReference type="eggNOG" id="KOG4776">
    <property type="taxonomic scope" value="Eukaryota"/>
</dbReference>
<dbReference type="PROSITE" id="PS51279">
    <property type="entry name" value="BCNT_C"/>
    <property type="match status" value="1"/>
</dbReference>
<dbReference type="AlphaFoldDB" id="T1KPQ1"/>
<feature type="compositionally biased region" description="Basic residues" evidence="3">
    <location>
        <begin position="62"/>
        <end position="74"/>
    </location>
</feature>
<feature type="domain" description="BCNT-C" evidence="4">
    <location>
        <begin position="172"/>
        <end position="252"/>
    </location>
</feature>
<reference evidence="6" key="1">
    <citation type="submission" date="2011-08" db="EMBL/GenBank/DDBJ databases">
        <authorList>
            <person name="Rombauts S."/>
        </authorList>
    </citation>
    <scope>NUCLEOTIDE SEQUENCE</scope>
    <source>
        <strain evidence="6">London</strain>
    </source>
</reference>